<sequence>MIERRITFIIGDKGIPTRELNQLKILANHFRAVVVMLNITHLRQANIEQTVRMMSLGCKQGYLCQLLIEGSDAELACMVFTDFLSEHFILVNTSGKKKNRNVCCVDSCDEGNSTFYLPFEMKFTSQELIGNEYVSEGKPALLAQLCNMLNIKKSELLLDLMLRREEVSSTVMGNGIALPHVISAEIKEPAMAMIQTMQPIEWESNRGPVTRLIAMILPAPAQRPHIQAFSHFSKSLLDPDFCHLLTDNTESEALKAIILHTLSRPFHTD</sequence>
<dbReference type="PIRSF" id="PIRSF029195">
    <property type="entry name" value="UCP029195_PTS_EIIA2"/>
    <property type="match status" value="1"/>
</dbReference>
<dbReference type="Pfam" id="PF00381">
    <property type="entry name" value="PTS-HPr"/>
    <property type="match status" value="1"/>
</dbReference>
<protein>
    <submittedName>
        <fullName evidence="5">Uncharacterized protein</fullName>
    </submittedName>
</protein>
<dbReference type="AlphaFoldDB" id="A0A1K9Z781"/>
<accession>A0A1K9Z781</accession>
<proteinExistence type="predicted"/>
<dbReference type="PANTHER" id="PTHR47738">
    <property type="entry name" value="PTS SYSTEM FRUCTOSE-LIKE EIIA COMPONENT-RELATED"/>
    <property type="match status" value="1"/>
</dbReference>
<dbReference type="InterPro" id="IPR016152">
    <property type="entry name" value="PTrfase/Anion_transptr"/>
</dbReference>
<evidence type="ECO:0000313" key="6">
    <source>
        <dbReference type="Proteomes" id="UP000183794"/>
    </source>
</evidence>
<dbReference type="Proteomes" id="UP000183794">
    <property type="component" value="Unassembled WGS sequence"/>
</dbReference>
<dbReference type="OrthoDB" id="6213484at2"/>
<evidence type="ECO:0000256" key="2">
    <source>
        <dbReference type="ARBA" id="ARBA00022597"/>
    </source>
</evidence>
<evidence type="ECO:0000313" key="5">
    <source>
        <dbReference type="EMBL" id="SGY92370.1"/>
    </source>
</evidence>
<dbReference type="Gene3D" id="3.30.1340.10">
    <property type="entry name" value="HPr-like"/>
    <property type="match status" value="1"/>
</dbReference>
<name>A0A1K9Z781_9GAMM</name>
<dbReference type="SUPFAM" id="SSF55594">
    <property type="entry name" value="HPr-like"/>
    <property type="match status" value="1"/>
</dbReference>
<gene>
    <name evidence="5" type="ORF">NVI5450_1353</name>
</gene>
<keyword evidence="2" id="KW-0813">Transport</keyword>
<dbReference type="EMBL" id="FPLD01000043">
    <property type="protein sequence ID" value="SGY92370.1"/>
    <property type="molecule type" value="Genomic_DNA"/>
</dbReference>
<evidence type="ECO:0000256" key="1">
    <source>
        <dbReference type="ARBA" id="ARBA00022553"/>
    </source>
</evidence>
<dbReference type="RefSeq" id="WP_075497104.1">
    <property type="nucleotide sequence ID" value="NZ_CAWRBC010000109.1"/>
</dbReference>
<dbReference type="Pfam" id="PF00359">
    <property type="entry name" value="PTS_EIIA_2"/>
    <property type="match status" value="1"/>
</dbReference>
<dbReference type="InterPro" id="IPR035895">
    <property type="entry name" value="HPr-like_sf"/>
</dbReference>
<dbReference type="PROSITE" id="PS51350">
    <property type="entry name" value="PTS_HPR_DOM"/>
    <property type="match status" value="1"/>
</dbReference>
<dbReference type="CDD" id="cd00211">
    <property type="entry name" value="PTS_IIA_fru"/>
    <property type="match status" value="1"/>
</dbReference>
<dbReference type="InterPro" id="IPR000032">
    <property type="entry name" value="HPr-like"/>
</dbReference>
<feature type="domain" description="HPr" evidence="4">
    <location>
        <begin position="1"/>
        <end position="91"/>
    </location>
</feature>
<dbReference type="SUPFAM" id="SSF55804">
    <property type="entry name" value="Phoshotransferase/anion transport protein"/>
    <property type="match status" value="1"/>
</dbReference>
<keyword evidence="2" id="KW-0762">Sugar transport</keyword>
<evidence type="ECO:0000259" key="4">
    <source>
        <dbReference type="PROSITE" id="PS51350"/>
    </source>
</evidence>
<dbReference type="Gene3D" id="3.40.930.10">
    <property type="entry name" value="Mannitol-specific EII, Chain A"/>
    <property type="match status" value="1"/>
</dbReference>
<keyword evidence="1" id="KW-0597">Phosphoprotein</keyword>
<reference evidence="5 6" key="1">
    <citation type="submission" date="2016-11" db="EMBL/GenBank/DDBJ databases">
        <authorList>
            <person name="Jaros S."/>
            <person name="Januszkiewicz K."/>
            <person name="Wedrychowicz H."/>
        </authorList>
    </citation>
    <scope>NUCLEOTIDE SEQUENCE [LARGE SCALE GENOMIC DNA]</scope>
    <source>
        <strain evidence="5">NVI 5450</strain>
    </source>
</reference>
<organism evidence="5 6">
    <name type="scientific">Moritella viscosa</name>
    <dbReference type="NCBI Taxonomy" id="80854"/>
    <lineage>
        <taxon>Bacteria</taxon>
        <taxon>Pseudomonadati</taxon>
        <taxon>Pseudomonadota</taxon>
        <taxon>Gammaproteobacteria</taxon>
        <taxon>Alteromonadales</taxon>
        <taxon>Moritellaceae</taxon>
        <taxon>Moritella</taxon>
    </lineage>
</organism>
<dbReference type="InterPro" id="IPR051541">
    <property type="entry name" value="PTS_SugarTrans_NitroReg"/>
</dbReference>
<feature type="domain" description="PTS EIIA type-2" evidence="3">
    <location>
        <begin position="115"/>
        <end position="261"/>
    </location>
</feature>
<evidence type="ECO:0000259" key="3">
    <source>
        <dbReference type="PROSITE" id="PS51094"/>
    </source>
</evidence>
<dbReference type="InterPro" id="IPR002178">
    <property type="entry name" value="PTS_EIIA_type-2_dom"/>
</dbReference>
<dbReference type="PROSITE" id="PS51094">
    <property type="entry name" value="PTS_EIIA_TYPE_2"/>
    <property type="match status" value="1"/>
</dbReference>
<dbReference type="InterPro" id="IPR016910">
    <property type="entry name" value="UCP029195_PTS_EIIA2"/>
</dbReference>